<dbReference type="Proteomes" id="UP001150925">
    <property type="component" value="Unassembled WGS sequence"/>
</dbReference>
<dbReference type="GO" id="GO:0005739">
    <property type="term" value="C:mitochondrion"/>
    <property type="evidence" value="ECO:0007669"/>
    <property type="project" value="TreeGrafter"/>
</dbReference>
<evidence type="ECO:0000256" key="4">
    <source>
        <dbReference type="ARBA" id="ARBA00023002"/>
    </source>
</evidence>
<dbReference type="PANTHER" id="PTHR10430">
    <property type="entry name" value="PEROXIREDOXIN"/>
    <property type="match status" value="1"/>
</dbReference>
<evidence type="ECO:0000256" key="5">
    <source>
        <dbReference type="ARBA" id="ARBA00023284"/>
    </source>
</evidence>
<comment type="caution">
    <text evidence="10">The sequence shown here is derived from an EMBL/GenBank/DDBJ whole genome shotgun (WGS) entry which is preliminary data.</text>
</comment>
<accession>A0A9W8ARU9</accession>
<comment type="function">
    <text evidence="8">Thiol-specific peroxidase that catalyzes the reduction of hydrogen peroxide and organic hydroperoxides to water and alcohols, respectively. Plays a role in cell protection against oxidative stress by detoxifying peroxides.</text>
</comment>
<dbReference type="PROSITE" id="PS51352">
    <property type="entry name" value="THIOREDOXIN_2"/>
    <property type="match status" value="1"/>
</dbReference>
<dbReference type="InterPro" id="IPR036249">
    <property type="entry name" value="Thioredoxin-like_sf"/>
</dbReference>
<organism evidence="10 11">
    <name type="scientific">Dispira parvispora</name>
    <dbReference type="NCBI Taxonomy" id="1520584"/>
    <lineage>
        <taxon>Eukaryota</taxon>
        <taxon>Fungi</taxon>
        <taxon>Fungi incertae sedis</taxon>
        <taxon>Zoopagomycota</taxon>
        <taxon>Kickxellomycotina</taxon>
        <taxon>Dimargaritomycetes</taxon>
        <taxon>Dimargaritales</taxon>
        <taxon>Dimargaritaceae</taxon>
        <taxon>Dispira</taxon>
    </lineage>
</organism>
<dbReference type="PANTHER" id="PTHR10430:SF16">
    <property type="entry name" value="PEROXIREDOXIN-5, MITOCHONDRIAL"/>
    <property type="match status" value="1"/>
</dbReference>
<dbReference type="SUPFAM" id="SSF52833">
    <property type="entry name" value="Thioredoxin-like"/>
    <property type="match status" value="1"/>
</dbReference>
<dbReference type="FunFam" id="3.40.30.10:FF:000020">
    <property type="entry name" value="Peroxiredoxin"/>
    <property type="match status" value="1"/>
</dbReference>
<dbReference type="Gene3D" id="3.40.30.10">
    <property type="entry name" value="Glutaredoxin"/>
    <property type="match status" value="1"/>
</dbReference>
<feature type="domain" description="Thioredoxin" evidence="9">
    <location>
        <begin position="27"/>
        <end position="184"/>
    </location>
</feature>
<keyword evidence="3 8" id="KW-0049">Antioxidant</keyword>
<protein>
    <recommendedName>
        <fullName evidence="6">Thioredoxin-dependent peroxiredoxin</fullName>
    </recommendedName>
</protein>
<dbReference type="Pfam" id="PF08534">
    <property type="entry name" value="Redoxin"/>
    <property type="match status" value="1"/>
</dbReference>
<dbReference type="GO" id="GO:0008379">
    <property type="term" value="F:thioredoxin peroxidase activity"/>
    <property type="evidence" value="ECO:0007669"/>
    <property type="project" value="InterPro"/>
</dbReference>
<dbReference type="InterPro" id="IPR013766">
    <property type="entry name" value="Thioredoxin_domain"/>
</dbReference>
<gene>
    <name evidence="10" type="ORF">IWQ62_001757</name>
</gene>
<evidence type="ECO:0000256" key="7">
    <source>
        <dbReference type="PIRSR" id="PIRSR637944-1"/>
    </source>
</evidence>
<evidence type="ECO:0000256" key="8">
    <source>
        <dbReference type="RuleBase" id="RU366011"/>
    </source>
</evidence>
<evidence type="ECO:0000313" key="11">
    <source>
        <dbReference type="Proteomes" id="UP001150925"/>
    </source>
</evidence>
<keyword evidence="11" id="KW-1185">Reference proteome</keyword>
<dbReference type="GO" id="GO:0005777">
    <property type="term" value="C:peroxisome"/>
    <property type="evidence" value="ECO:0007669"/>
    <property type="project" value="TreeGrafter"/>
</dbReference>
<dbReference type="GO" id="GO:0034599">
    <property type="term" value="P:cellular response to oxidative stress"/>
    <property type="evidence" value="ECO:0007669"/>
    <property type="project" value="InterPro"/>
</dbReference>
<dbReference type="EMBL" id="JANBPY010000311">
    <property type="protein sequence ID" value="KAJ1967603.1"/>
    <property type="molecule type" value="Genomic_DNA"/>
</dbReference>
<evidence type="ECO:0000259" key="9">
    <source>
        <dbReference type="PROSITE" id="PS51352"/>
    </source>
</evidence>
<dbReference type="CDD" id="cd03013">
    <property type="entry name" value="PRX5_like"/>
    <property type="match status" value="1"/>
</dbReference>
<evidence type="ECO:0000256" key="2">
    <source>
        <dbReference type="ARBA" id="ARBA00022559"/>
    </source>
</evidence>
<feature type="active site" description="Cysteine sulfenic acid (-SOH) intermediate" evidence="7">
    <location>
        <position position="72"/>
    </location>
</feature>
<dbReference type="GO" id="GO:0042744">
    <property type="term" value="P:hydrogen peroxide catabolic process"/>
    <property type="evidence" value="ECO:0007669"/>
    <property type="project" value="TreeGrafter"/>
</dbReference>
<evidence type="ECO:0000256" key="6">
    <source>
        <dbReference type="ARBA" id="ARBA00079296"/>
    </source>
</evidence>
<sequence>MYRMTLRYLSPQVVSRRAFHSSRWSAIQTGEPIPNTVLQEKSPANTVNAHDFFQPYQKAVLIGVPGAFTPGCSRTHVPGYVTDFDQLHAKGVDMVACVSVNDAFVMDAWSQQIDKHGKLRFLADPRAELVRAMDLAFDASGVLGGLRSKRFAMVLEHGVVKRLEVEPDNTGLSCSLAKNLVEIL</sequence>
<name>A0A9W8ARU9_9FUNG</name>
<dbReference type="OrthoDB" id="1882547at2759"/>
<keyword evidence="2 8" id="KW-0575">Peroxidase</keyword>
<evidence type="ECO:0000313" key="10">
    <source>
        <dbReference type="EMBL" id="KAJ1967603.1"/>
    </source>
</evidence>
<evidence type="ECO:0000256" key="3">
    <source>
        <dbReference type="ARBA" id="ARBA00022862"/>
    </source>
</evidence>
<dbReference type="InterPro" id="IPR013740">
    <property type="entry name" value="Redoxin"/>
</dbReference>
<dbReference type="AlphaFoldDB" id="A0A9W8ARU9"/>
<dbReference type="GO" id="GO:0045454">
    <property type="term" value="P:cell redox homeostasis"/>
    <property type="evidence" value="ECO:0007669"/>
    <property type="project" value="TreeGrafter"/>
</dbReference>
<keyword evidence="5 8" id="KW-0676">Redox-active center</keyword>
<proteinExistence type="inferred from homology"/>
<keyword evidence="4 8" id="KW-0560">Oxidoreductase</keyword>
<dbReference type="InterPro" id="IPR037944">
    <property type="entry name" value="PRX5-like"/>
</dbReference>
<comment type="similarity">
    <text evidence="1 8">Belongs to the peroxiredoxin family. Prx5 subfamily.</text>
</comment>
<evidence type="ECO:0000256" key="1">
    <source>
        <dbReference type="ARBA" id="ARBA00010505"/>
    </source>
</evidence>
<reference evidence="10" key="1">
    <citation type="submission" date="2022-07" db="EMBL/GenBank/DDBJ databases">
        <title>Phylogenomic reconstructions and comparative analyses of Kickxellomycotina fungi.</title>
        <authorList>
            <person name="Reynolds N.K."/>
            <person name="Stajich J.E."/>
            <person name="Barry K."/>
            <person name="Grigoriev I.V."/>
            <person name="Crous P."/>
            <person name="Smith M.E."/>
        </authorList>
    </citation>
    <scope>NUCLEOTIDE SEQUENCE</scope>
    <source>
        <strain evidence="10">RSA 1196</strain>
    </source>
</reference>